<evidence type="ECO:0000256" key="2">
    <source>
        <dbReference type="ARBA" id="ARBA00008072"/>
    </source>
</evidence>
<dbReference type="PROSITE" id="PS00059">
    <property type="entry name" value="ADH_ZINC"/>
    <property type="match status" value="1"/>
</dbReference>
<dbReference type="InterPro" id="IPR020843">
    <property type="entry name" value="ER"/>
</dbReference>
<sequence>MATPTPTPPQTFKQAVFKSLGAPLVIEEAPILHPGPGQLLVKVEACGVCFSDVFAQNNIMGGGFPLIPGHEIVGHVAAIGENVSEWTVGQRVGGAWHGGHDGTCRACRKGWYQMCDNAVVNGETKNGGYAEYCLLNANAAVRVPTHVSATKYAPILCAGVAVFNSIRHQNITPGSTVAVQGLGGLGHLAIQYAARMGYRVVAISRDSQKEAMVRELGAHEYIDSSKGDAGVALQELGGASLIVSTAPSAEVMPPLLKGLGILGKLLILSVPGPVPVDTGIMLKYGVSVQVWPCGHATDTEDAIAFTELQNINCMVEEFPLEKANEALESMLKGTVRFRAVLTME</sequence>
<dbReference type="Pfam" id="PF00107">
    <property type="entry name" value="ADH_zinc_N"/>
    <property type="match status" value="1"/>
</dbReference>
<protein>
    <submittedName>
        <fullName evidence="9">Putative alcohol dehydrogenase</fullName>
    </submittedName>
</protein>
<evidence type="ECO:0000259" key="8">
    <source>
        <dbReference type="SMART" id="SM00829"/>
    </source>
</evidence>
<dbReference type="VEuPathDB" id="FungiDB:BO78DRAFT_399382"/>
<keyword evidence="5" id="KW-0560">Oxidoreductase</keyword>
<proteinExistence type="inferred from homology"/>
<accession>A0A319E1D5</accession>
<evidence type="ECO:0000256" key="6">
    <source>
        <dbReference type="ARBA" id="ARBA00023027"/>
    </source>
</evidence>
<evidence type="ECO:0000256" key="7">
    <source>
        <dbReference type="RuleBase" id="RU361277"/>
    </source>
</evidence>
<dbReference type="GO" id="GO:0005737">
    <property type="term" value="C:cytoplasm"/>
    <property type="evidence" value="ECO:0007669"/>
    <property type="project" value="TreeGrafter"/>
</dbReference>
<dbReference type="InterPro" id="IPR002328">
    <property type="entry name" value="ADH_Zn_CS"/>
</dbReference>
<dbReference type="Gene3D" id="3.90.180.10">
    <property type="entry name" value="Medium-chain alcohol dehydrogenases, catalytic domain"/>
    <property type="match status" value="1"/>
</dbReference>
<dbReference type="AlphaFoldDB" id="A0A319E1D5"/>
<dbReference type="Pfam" id="PF08240">
    <property type="entry name" value="ADH_N"/>
    <property type="match status" value="1"/>
</dbReference>
<evidence type="ECO:0000313" key="9">
    <source>
        <dbReference type="EMBL" id="PYI03846.1"/>
    </source>
</evidence>
<evidence type="ECO:0000256" key="1">
    <source>
        <dbReference type="ARBA" id="ARBA00001947"/>
    </source>
</evidence>
<dbReference type="PANTHER" id="PTHR42940">
    <property type="entry name" value="ALCOHOL DEHYDROGENASE 1-RELATED"/>
    <property type="match status" value="1"/>
</dbReference>
<dbReference type="OrthoDB" id="1560166at2759"/>
<dbReference type="EMBL" id="KZ826375">
    <property type="protein sequence ID" value="PYI03846.1"/>
    <property type="molecule type" value="Genomic_DNA"/>
</dbReference>
<organism evidence="9 10">
    <name type="scientific">Aspergillus sclerotiicarbonarius (strain CBS 121057 / IBT 28362)</name>
    <dbReference type="NCBI Taxonomy" id="1448318"/>
    <lineage>
        <taxon>Eukaryota</taxon>
        <taxon>Fungi</taxon>
        <taxon>Dikarya</taxon>
        <taxon>Ascomycota</taxon>
        <taxon>Pezizomycotina</taxon>
        <taxon>Eurotiomycetes</taxon>
        <taxon>Eurotiomycetidae</taxon>
        <taxon>Eurotiales</taxon>
        <taxon>Aspergillaceae</taxon>
        <taxon>Aspergillus</taxon>
        <taxon>Aspergillus subgen. Circumdati</taxon>
    </lineage>
</organism>
<name>A0A319E1D5_ASPSB</name>
<keyword evidence="6" id="KW-0520">NAD</keyword>
<dbReference type="Proteomes" id="UP000248423">
    <property type="component" value="Unassembled WGS sequence"/>
</dbReference>
<keyword evidence="10" id="KW-1185">Reference proteome</keyword>
<dbReference type="PANTHER" id="PTHR42940:SF7">
    <property type="entry name" value="ALCOHOL DEHYDROGENASE-LIKE N-TERMINAL DOMAIN-CONTAINING PROTEIN"/>
    <property type="match status" value="1"/>
</dbReference>
<dbReference type="InterPro" id="IPR011032">
    <property type="entry name" value="GroES-like_sf"/>
</dbReference>
<dbReference type="InterPro" id="IPR013154">
    <property type="entry name" value="ADH-like_N"/>
</dbReference>
<dbReference type="InterPro" id="IPR036291">
    <property type="entry name" value="NAD(P)-bd_dom_sf"/>
</dbReference>
<comment type="similarity">
    <text evidence="2 7">Belongs to the zinc-containing alcohol dehydrogenase family.</text>
</comment>
<dbReference type="GO" id="GO:0004022">
    <property type="term" value="F:alcohol dehydrogenase (NAD+) activity"/>
    <property type="evidence" value="ECO:0007669"/>
    <property type="project" value="UniProtKB-ARBA"/>
</dbReference>
<comment type="cofactor">
    <cofactor evidence="1 7">
        <name>Zn(2+)</name>
        <dbReference type="ChEBI" id="CHEBI:29105"/>
    </cofactor>
</comment>
<evidence type="ECO:0000256" key="5">
    <source>
        <dbReference type="ARBA" id="ARBA00023002"/>
    </source>
</evidence>
<dbReference type="SUPFAM" id="SSF50129">
    <property type="entry name" value="GroES-like"/>
    <property type="match status" value="1"/>
</dbReference>
<evidence type="ECO:0000256" key="4">
    <source>
        <dbReference type="ARBA" id="ARBA00022833"/>
    </source>
</evidence>
<reference evidence="9 10" key="1">
    <citation type="submission" date="2018-02" db="EMBL/GenBank/DDBJ databases">
        <title>The genomes of Aspergillus section Nigri reveals drivers in fungal speciation.</title>
        <authorList>
            <consortium name="DOE Joint Genome Institute"/>
            <person name="Vesth T.C."/>
            <person name="Nybo J."/>
            <person name="Theobald S."/>
            <person name="Brandl J."/>
            <person name="Frisvad J.C."/>
            <person name="Nielsen K.F."/>
            <person name="Lyhne E.K."/>
            <person name="Kogle M.E."/>
            <person name="Kuo A."/>
            <person name="Riley R."/>
            <person name="Clum A."/>
            <person name="Nolan M."/>
            <person name="Lipzen A."/>
            <person name="Salamov A."/>
            <person name="Henrissat B."/>
            <person name="Wiebenga A."/>
            <person name="De vries R.P."/>
            <person name="Grigoriev I.V."/>
            <person name="Mortensen U.H."/>
            <person name="Andersen M.R."/>
            <person name="Baker S.E."/>
        </authorList>
    </citation>
    <scope>NUCLEOTIDE SEQUENCE [LARGE SCALE GENOMIC DNA]</scope>
    <source>
        <strain evidence="9 10">CBS 121057</strain>
    </source>
</reference>
<dbReference type="FunFam" id="3.40.50.720:FF:000039">
    <property type="entry name" value="Alcohol dehydrogenase AdhP"/>
    <property type="match status" value="1"/>
</dbReference>
<dbReference type="SMART" id="SM00829">
    <property type="entry name" value="PKS_ER"/>
    <property type="match status" value="1"/>
</dbReference>
<dbReference type="InterPro" id="IPR013149">
    <property type="entry name" value="ADH-like_C"/>
</dbReference>
<dbReference type="SUPFAM" id="SSF51735">
    <property type="entry name" value="NAD(P)-binding Rossmann-fold domains"/>
    <property type="match status" value="1"/>
</dbReference>
<evidence type="ECO:0000313" key="10">
    <source>
        <dbReference type="Proteomes" id="UP000248423"/>
    </source>
</evidence>
<keyword evidence="3 7" id="KW-0479">Metal-binding</keyword>
<keyword evidence="4 7" id="KW-0862">Zinc</keyword>
<dbReference type="STRING" id="1448318.A0A319E1D5"/>
<dbReference type="Gene3D" id="3.40.50.720">
    <property type="entry name" value="NAD(P)-binding Rossmann-like Domain"/>
    <property type="match status" value="1"/>
</dbReference>
<dbReference type="GO" id="GO:0008270">
    <property type="term" value="F:zinc ion binding"/>
    <property type="evidence" value="ECO:0007669"/>
    <property type="project" value="InterPro"/>
</dbReference>
<gene>
    <name evidence="9" type="ORF">BO78DRAFT_399382</name>
</gene>
<feature type="domain" description="Enoyl reductase (ER)" evidence="8">
    <location>
        <begin position="21"/>
        <end position="341"/>
    </location>
</feature>
<evidence type="ECO:0000256" key="3">
    <source>
        <dbReference type="ARBA" id="ARBA00022723"/>
    </source>
</evidence>